<protein>
    <submittedName>
        <fullName evidence="1">Uncharacterized protein</fullName>
    </submittedName>
</protein>
<gene>
    <name evidence="1" type="ORF">LCGC14_2638170</name>
</gene>
<name>A0A0F8ZYH8_9ZZZZ</name>
<feature type="non-terminal residue" evidence="1">
    <location>
        <position position="1"/>
    </location>
</feature>
<comment type="caution">
    <text evidence="1">The sequence shown here is derived from an EMBL/GenBank/DDBJ whole genome shotgun (WGS) entry which is preliminary data.</text>
</comment>
<proteinExistence type="predicted"/>
<reference evidence="1" key="1">
    <citation type="journal article" date="2015" name="Nature">
        <title>Complex archaea that bridge the gap between prokaryotes and eukaryotes.</title>
        <authorList>
            <person name="Spang A."/>
            <person name="Saw J.H."/>
            <person name="Jorgensen S.L."/>
            <person name="Zaremba-Niedzwiedzka K."/>
            <person name="Martijn J."/>
            <person name="Lind A.E."/>
            <person name="van Eijk R."/>
            <person name="Schleper C."/>
            <person name="Guy L."/>
            <person name="Ettema T.J."/>
        </authorList>
    </citation>
    <scope>NUCLEOTIDE SEQUENCE</scope>
</reference>
<evidence type="ECO:0000313" key="1">
    <source>
        <dbReference type="EMBL" id="KKK98893.1"/>
    </source>
</evidence>
<sequence length="73" mass="8230">DSSGIPNGAEQNETISNDIIETLNNAANRKTLINQRMANMEFNIDTDEDEFEGKSVFISEFDLRFESTLLLTT</sequence>
<dbReference type="EMBL" id="LAZR01045428">
    <property type="protein sequence ID" value="KKK98893.1"/>
    <property type="molecule type" value="Genomic_DNA"/>
</dbReference>
<organism evidence="1">
    <name type="scientific">marine sediment metagenome</name>
    <dbReference type="NCBI Taxonomy" id="412755"/>
    <lineage>
        <taxon>unclassified sequences</taxon>
        <taxon>metagenomes</taxon>
        <taxon>ecological metagenomes</taxon>
    </lineage>
</organism>
<dbReference type="AlphaFoldDB" id="A0A0F8ZYH8"/>
<accession>A0A0F8ZYH8</accession>